<comment type="similarity">
    <text evidence="2 11">Belongs to the BBP/SF1 family.</text>
</comment>
<dbReference type="InParanoid" id="A0A1U8AY05"/>
<dbReference type="eggNOG" id="KOG0119">
    <property type="taxonomic scope" value="Eukaryota"/>
</dbReference>
<feature type="compositionally biased region" description="Polar residues" evidence="12">
    <location>
        <begin position="121"/>
        <end position="139"/>
    </location>
</feature>
<name>A0A1U8AY05_NELNU</name>
<dbReference type="FunFam" id="3.30.1370.10:FF:000047">
    <property type="entry name" value="splicing factor-like protein 1"/>
    <property type="match status" value="1"/>
</dbReference>
<dbReference type="InterPro" id="IPR036612">
    <property type="entry name" value="KH_dom_type_1_sf"/>
</dbReference>
<dbReference type="SMART" id="SM00360">
    <property type="entry name" value="RRM"/>
    <property type="match status" value="1"/>
</dbReference>
<feature type="compositionally biased region" description="Basic and acidic residues" evidence="12">
    <location>
        <begin position="232"/>
        <end position="242"/>
    </location>
</feature>
<dbReference type="InterPro" id="IPR032570">
    <property type="entry name" value="SF1-HH"/>
</dbReference>
<keyword evidence="5 11" id="KW-0863">Zinc-finger</keyword>
<evidence type="ECO:0000256" key="4">
    <source>
        <dbReference type="ARBA" id="ARBA00022723"/>
    </source>
</evidence>
<keyword evidence="3 11" id="KW-0507">mRNA processing</keyword>
<dbReference type="PANTHER" id="PTHR11208">
    <property type="entry name" value="RNA-BINDING PROTEIN RELATED"/>
    <property type="match status" value="1"/>
</dbReference>
<evidence type="ECO:0000256" key="12">
    <source>
        <dbReference type="SAM" id="MobiDB-lite"/>
    </source>
</evidence>
<sequence>MVMIVTFNLSVFVILYPLSVYFFFPSAFVSLTLKRDLLSQGFELLSPGSNDFSSFGYFWYSWLHSDAPGILDESNEEPNEQLTEEEEDSTEDPSEESVSWSSSDSHNHGNGKPNEEPGAKQQEQSTELSEDPISQPSADNDNDMTEHQSKELTEATSRPSGGYIDDSEHKLEFHPIILNEKKRELDAIADDSVPLLVFPSEKKCKREQFLESDDRSSVTEIQNKSKTSKAFVADEHASEQQEHTGSSGKRRRSRWDPQPENEGEADGHMTSKKKKTRWDGDDSQIKMLGPIQLPDFVKESNSEAVNDPEIKKLKMRLIEINRKLQGSEIHDDRPEEERSPSPPPLYDNFGIRINSRDIRSHQKLIQERQCIVSMLIQKNPTFKPPSDYKPPKLYRKLYIPLKEYPGYNFIGLILGPRGNTQKRMEKRTGARIVIRGRGSVKDGKAKQKPDPSDNDDLHVLVEADDQKSLDEAVTMVEDLLNPVSERMNEHKRAQLQELAELNAMVRDVNSPKVMGEQGHEPRSYTSGSKYAVACDTCGSRNHATIGCPLTASAPGSHADNQYRSFLADLGGGMGPNFSTSPISGSTPHGFSSFGFGTNSCYYSQPSINLTPNMEDKYNNVDERKLYVGCLPQSVDENKLFEMFSPFGRLTEAKVIKERTTGLSKGYGFVRYDDPTSAARAVTCMNGRSFDGRMLAVRVASCPVAVGSSVNSLSKYEGPSALFQDSPGQTGWPGPPGSLLTESQTSCFKGDWLGFPHSSTSPQHGTLSKQFHLSYGSSYDIQISSPVSFARFPGNPNYGS</sequence>
<dbReference type="GO" id="GO:0008270">
    <property type="term" value="F:zinc ion binding"/>
    <property type="evidence" value="ECO:0007669"/>
    <property type="project" value="UniProtKB-UniRule"/>
</dbReference>
<dbReference type="Gene3D" id="6.10.140.1790">
    <property type="match status" value="1"/>
</dbReference>
<keyword evidence="11" id="KW-0747">Spliceosome</keyword>
<evidence type="ECO:0000256" key="11">
    <source>
        <dbReference type="RuleBase" id="RU367126"/>
    </source>
</evidence>
<dbReference type="Gene3D" id="3.30.1370.10">
    <property type="entry name" value="K Homology domain, type 1"/>
    <property type="match status" value="1"/>
</dbReference>
<reference evidence="16" key="1">
    <citation type="submission" date="2025-08" db="UniProtKB">
        <authorList>
            <consortium name="RefSeq"/>
        </authorList>
    </citation>
    <scope>IDENTIFICATION</scope>
</reference>
<keyword evidence="13" id="KW-1133">Transmembrane helix</keyword>
<dbReference type="OMA" id="GMNDHKR"/>
<evidence type="ECO:0000256" key="3">
    <source>
        <dbReference type="ARBA" id="ARBA00022664"/>
    </source>
</evidence>
<evidence type="ECO:0000259" key="14">
    <source>
        <dbReference type="PROSITE" id="PS50102"/>
    </source>
</evidence>
<dbReference type="Pfam" id="PF16275">
    <property type="entry name" value="SF1-HH"/>
    <property type="match status" value="1"/>
</dbReference>
<keyword evidence="6 11" id="KW-0862">Zinc</keyword>
<keyword evidence="15" id="KW-1185">Reference proteome</keyword>
<feature type="region of interest" description="Disordered" evidence="12">
    <location>
        <begin position="435"/>
        <end position="456"/>
    </location>
</feature>
<dbReference type="GO" id="GO:0005681">
    <property type="term" value="C:spliceosomal complex"/>
    <property type="evidence" value="ECO:0007669"/>
    <property type="project" value="UniProtKB-KW"/>
</dbReference>
<dbReference type="PROSITE" id="PS50102">
    <property type="entry name" value="RRM"/>
    <property type="match status" value="1"/>
</dbReference>
<dbReference type="PROSITE" id="PS50084">
    <property type="entry name" value="KH_TYPE_1"/>
    <property type="match status" value="1"/>
</dbReference>
<dbReference type="InterPro" id="IPR045071">
    <property type="entry name" value="BBP-like"/>
</dbReference>
<protein>
    <recommendedName>
        <fullName evidence="11">Branchpoint-bridging protein</fullName>
    </recommendedName>
</protein>
<dbReference type="InterPro" id="IPR000504">
    <property type="entry name" value="RRM_dom"/>
</dbReference>
<dbReference type="Pfam" id="PF22675">
    <property type="entry name" value="KH-I_KHDC4-BBP"/>
    <property type="match status" value="1"/>
</dbReference>
<dbReference type="InterPro" id="IPR035979">
    <property type="entry name" value="RBD_domain_sf"/>
</dbReference>
<feature type="compositionally biased region" description="Acidic residues" evidence="12">
    <location>
        <begin position="73"/>
        <end position="95"/>
    </location>
</feature>
<proteinExistence type="inferred from homology"/>
<dbReference type="PANTHER" id="PTHR11208:SF45">
    <property type="entry name" value="SPLICING FACTOR 1"/>
    <property type="match status" value="1"/>
</dbReference>
<evidence type="ECO:0000256" key="9">
    <source>
        <dbReference type="ARBA" id="ARBA00023242"/>
    </source>
</evidence>
<feature type="compositionally biased region" description="Basic and acidic residues" evidence="12">
    <location>
        <begin position="328"/>
        <end position="339"/>
    </location>
</feature>
<dbReference type="AlphaFoldDB" id="A0A1U8AY05"/>
<feature type="compositionally biased region" description="Basic and acidic residues" evidence="12">
    <location>
        <begin position="439"/>
        <end position="456"/>
    </location>
</feature>
<keyword evidence="7 10" id="KW-0694">RNA-binding</keyword>
<dbReference type="Proteomes" id="UP000189703">
    <property type="component" value="Unplaced"/>
</dbReference>
<dbReference type="SUPFAM" id="SSF54928">
    <property type="entry name" value="RNA-binding domain, RBD"/>
    <property type="match status" value="1"/>
</dbReference>
<dbReference type="SMART" id="SM00322">
    <property type="entry name" value="KH"/>
    <property type="match status" value="1"/>
</dbReference>
<keyword evidence="9 11" id="KW-0539">Nucleus</keyword>
<dbReference type="Pfam" id="PF00076">
    <property type="entry name" value="RRM_1"/>
    <property type="match status" value="1"/>
</dbReference>
<keyword evidence="8 11" id="KW-0508">mRNA splicing</keyword>
<evidence type="ECO:0000256" key="2">
    <source>
        <dbReference type="ARBA" id="ARBA00010382"/>
    </source>
</evidence>
<dbReference type="InterPro" id="IPR055256">
    <property type="entry name" value="KH_1_KHDC4/BBP-like"/>
</dbReference>
<evidence type="ECO:0000313" key="15">
    <source>
        <dbReference type="Proteomes" id="UP000189703"/>
    </source>
</evidence>
<keyword evidence="13" id="KW-0812">Transmembrane</keyword>
<dbReference type="GO" id="GO:0005634">
    <property type="term" value="C:nucleus"/>
    <property type="evidence" value="ECO:0000318"/>
    <property type="project" value="GO_Central"/>
</dbReference>
<feature type="region of interest" description="Disordered" evidence="12">
    <location>
        <begin position="70"/>
        <end position="170"/>
    </location>
</feature>
<dbReference type="GO" id="GO:0003729">
    <property type="term" value="F:mRNA binding"/>
    <property type="evidence" value="ECO:0000318"/>
    <property type="project" value="GO_Central"/>
</dbReference>
<dbReference type="InterPro" id="IPR004087">
    <property type="entry name" value="KH_dom"/>
</dbReference>
<dbReference type="OrthoDB" id="10021397at2759"/>
<comment type="subcellular location">
    <subcellularLocation>
        <location evidence="1 11">Nucleus</location>
    </subcellularLocation>
</comment>
<dbReference type="STRING" id="4432.A0A1U8AY05"/>
<gene>
    <name evidence="16" type="primary">LOC104608792</name>
</gene>
<dbReference type="InterPro" id="IPR012677">
    <property type="entry name" value="Nucleotide-bd_a/b_plait_sf"/>
</dbReference>
<keyword evidence="4 11" id="KW-0479">Metal-binding</keyword>
<evidence type="ECO:0000256" key="13">
    <source>
        <dbReference type="SAM" id="Phobius"/>
    </source>
</evidence>
<evidence type="ECO:0000256" key="5">
    <source>
        <dbReference type="ARBA" id="ARBA00022771"/>
    </source>
</evidence>
<dbReference type="KEGG" id="nnu:104608792"/>
<evidence type="ECO:0000256" key="7">
    <source>
        <dbReference type="ARBA" id="ARBA00022884"/>
    </source>
</evidence>
<dbReference type="CDD" id="cd02395">
    <property type="entry name" value="KH-I_BBP"/>
    <property type="match status" value="1"/>
</dbReference>
<evidence type="ECO:0000256" key="8">
    <source>
        <dbReference type="ARBA" id="ARBA00023187"/>
    </source>
</evidence>
<dbReference type="GO" id="GO:0045292">
    <property type="term" value="P:mRNA cis splicing, via spliceosome"/>
    <property type="evidence" value="ECO:0000318"/>
    <property type="project" value="GO_Central"/>
</dbReference>
<dbReference type="GeneID" id="104608792"/>
<evidence type="ECO:0000313" key="16">
    <source>
        <dbReference type="RefSeq" id="XP_010273178.1"/>
    </source>
</evidence>
<feature type="domain" description="RRM" evidence="14">
    <location>
        <begin position="623"/>
        <end position="701"/>
    </location>
</feature>
<dbReference type="Gene3D" id="3.30.70.330">
    <property type="match status" value="1"/>
</dbReference>
<organism evidence="15 16">
    <name type="scientific">Nelumbo nucifera</name>
    <name type="common">Sacred lotus</name>
    <dbReference type="NCBI Taxonomy" id="4432"/>
    <lineage>
        <taxon>Eukaryota</taxon>
        <taxon>Viridiplantae</taxon>
        <taxon>Streptophyta</taxon>
        <taxon>Embryophyta</taxon>
        <taxon>Tracheophyta</taxon>
        <taxon>Spermatophyta</taxon>
        <taxon>Magnoliopsida</taxon>
        <taxon>Proteales</taxon>
        <taxon>Nelumbonaceae</taxon>
        <taxon>Nelumbo</taxon>
    </lineage>
</organism>
<feature type="transmembrane region" description="Helical" evidence="13">
    <location>
        <begin position="7"/>
        <end position="24"/>
    </location>
</feature>
<keyword evidence="13" id="KW-0472">Membrane</keyword>
<feature type="region of interest" description="Disordered" evidence="12">
    <location>
        <begin position="325"/>
        <end position="348"/>
    </location>
</feature>
<dbReference type="GO" id="GO:0045131">
    <property type="term" value="F:pre-mRNA branch point binding"/>
    <property type="evidence" value="ECO:0007669"/>
    <property type="project" value="UniProtKB-UniRule"/>
</dbReference>
<feature type="compositionally biased region" description="Basic and acidic residues" evidence="12">
    <location>
        <begin position="144"/>
        <end position="153"/>
    </location>
</feature>
<feature type="region of interest" description="Disordered" evidence="12">
    <location>
        <begin position="192"/>
        <end position="286"/>
    </location>
</feature>
<accession>A0A1U8AY05</accession>
<comment type="function">
    <text evidence="11">Necessary for the splicing of pre-mRNA. Has a role in the recognition of the branch site (5'-UACUAAC-3'), the pyrimidine tract and the 3'-splice site at the 3'-end of introns.</text>
</comment>
<evidence type="ECO:0000256" key="6">
    <source>
        <dbReference type="ARBA" id="ARBA00022833"/>
    </source>
</evidence>
<feature type="compositionally biased region" description="Basic and acidic residues" evidence="12">
    <location>
        <begin position="200"/>
        <end position="217"/>
    </location>
</feature>
<evidence type="ECO:0000256" key="1">
    <source>
        <dbReference type="ARBA" id="ARBA00004123"/>
    </source>
</evidence>
<dbReference type="SUPFAM" id="SSF54791">
    <property type="entry name" value="Eukaryotic type KH-domain (KH-domain type I)"/>
    <property type="match status" value="1"/>
</dbReference>
<evidence type="ECO:0000256" key="10">
    <source>
        <dbReference type="PROSITE-ProRule" id="PRU00176"/>
    </source>
</evidence>
<dbReference type="InterPro" id="IPR047086">
    <property type="entry name" value="SF1-HH_sf"/>
</dbReference>
<dbReference type="RefSeq" id="XP_010273178.1">
    <property type="nucleotide sequence ID" value="XM_010274876.1"/>
</dbReference>